<protein>
    <recommendedName>
        <fullName evidence="3">Phage portal protein</fullName>
    </recommendedName>
</protein>
<accession>A0A0F9NPT4</accession>
<proteinExistence type="predicted"/>
<dbReference type="AlphaFoldDB" id="A0A0F9NPT4"/>
<feature type="compositionally biased region" description="Basic and acidic residues" evidence="1">
    <location>
        <begin position="1"/>
        <end position="11"/>
    </location>
</feature>
<dbReference type="EMBL" id="LAZR01003288">
    <property type="protein sequence ID" value="KKN19944.1"/>
    <property type="molecule type" value="Genomic_DNA"/>
</dbReference>
<dbReference type="InterPro" id="IPR006944">
    <property type="entry name" value="Phage/GTA_portal"/>
</dbReference>
<dbReference type="InterPro" id="IPR006427">
    <property type="entry name" value="Portal_HK97"/>
</dbReference>
<sequence>MNIFDKFENDNSIHNPQSPNSSIGHQDIIHPDEEDSFLSFTGGLTSPWITATGFTTQYTNAHVAVCVGALGDAVSQLPADIIRSETSNGAKVEIDDNAHPANFMFRGPNPDMTWSDFMQGTVTSLLIDGNVYTVINRTPIGYELFLLDPTKVEIIYSDDRSQIEGYEYTVDAHTQMFPRDEVIHMRNFDVRNPLKGKSLLESLVKELTMDKAIMDFNAVFFKNGATIGTMFIPERNLNPAQHKQIQKAIRASTQGTTKSFGLFVNKYPGKMEFPGQKHKDIAFLELLKYIRETINSVFKVPPVKAGILEFANYANAVQQMESFWTDAVAPILRRIQDIINKDFIWKYYDTDHELKFDTSGIAAIQGDLKQRMEILTGYKKEGILTVDECREELGKEPLEEGAVETSAEEDKYTRVYDTFVQRLRKSVIDKLTKKTSGLTTVLPYVTVEDIFDVDEENELLQKMLQPYIKDTFMKAGEIISISTGATIFDINSDEVKLNLYTINEKHTVVIDRIYNILEHLLSTAIEDKQGLKELTNRIKDKLSWNYAVEWAKEIVPNIARRASRIAENQKLMIEAQELTENK</sequence>
<gene>
    <name evidence="2" type="ORF">LCGC14_0940730</name>
</gene>
<name>A0A0F9NPT4_9ZZZZ</name>
<evidence type="ECO:0000256" key="1">
    <source>
        <dbReference type="SAM" id="MobiDB-lite"/>
    </source>
</evidence>
<evidence type="ECO:0000313" key="2">
    <source>
        <dbReference type="EMBL" id="KKN19944.1"/>
    </source>
</evidence>
<dbReference type="NCBIfam" id="TIGR01537">
    <property type="entry name" value="portal_HK97"/>
    <property type="match status" value="1"/>
</dbReference>
<reference evidence="2" key="1">
    <citation type="journal article" date="2015" name="Nature">
        <title>Complex archaea that bridge the gap between prokaryotes and eukaryotes.</title>
        <authorList>
            <person name="Spang A."/>
            <person name="Saw J.H."/>
            <person name="Jorgensen S.L."/>
            <person name="Zaremba-Niedzwiedzka K."/>
            <person name="Martijn J."/>
            <person name="Lind A.E."/>
            <person name="van Eijk R."/>
            <person name="Schleper C."/>
            <person name="Guy L."/>
            <person name="Ettema T.J."/>
        </authorList>
    </citation>
    <scope>NUCLEOTIDE SEQUENCE</scope>
</reference>
<evidence type="ECO:0008006" key="3">
    <source>
        <dbReference type="Google" id="ProtNLM"/>
    </source>
</evidence>
<dbReference type="Pfam" id="PF04860">
    <property type="entry name" value="Phage_portal"/>
    <property type="match status" value="1"/>
</dbReference>
<feature type="region of interest" description="Disordered" evidence="1">
    <location>
        <begin position="1"/>
        <end position="25"/>
    </location>
</feature>
<comment type="caution">
    <text evidence="2">The sequence shown here is derived from an EMBL/GenBank/DDBJ whole genome shotgun (WGS) entry which is preliminary data.</text>
</comment>
<feature type="compositionally biased region" description="Polar residues" evidence="1">
    <location>
        <begin position="12"/>
        <end position="24"/>
    </location>
</feature>
<organism evidence="2">
    <name type="scientific">marine sediment metagenome</name>
    <dbReference type="NCBI Taxonomy" id="412755"/>
    <lineage>
        <taxon>unclassified sequences</taxon>
        <taxon>metagenomes</taxon>
        <taxon>ecological metagenomes</taxon>
    </lineage>
</organism>